<organism evidence="1">
    <name type="scientific">marine sediment metagenome</name>
    <dbReference type="NCBI Taxonomy" id="412755"/>
    <lineage>
        <taxon>unclassified sequences</taxon>
        <taxon>metagenomes</taxon>
        <taxon>ecological metagenomes</taxon>
    </lineage>
</organism>
<proteinExistence type="predicted"/>
<comment type="caution">
    <text evidence="1">The sequence shown here is derived from an EMBL/GenBank/DDBJ whole genome shotgun (WGS) entry which is preliminary data.</text>
</comment>
<dbReference type="AlphaFoldDB" id="A0A0F9AUG6"/>
<dbReference type="EMBL" id="LAZR01044189">
    <property type="protein sequence ID" value="KKL05262.1"/>
    <property type="molecule type" value="Genomic_DNA"/>
</dbReference>
<accession>A0A0F9AUG6</accession>
<evidence type="ECO:0000313" key="1">
    <source>
        <dbReference type="EMBL" id="KKL05262.1"/>
    </source>
</evidence>
<protein>
    <submittedName>
        <fullName evidence="1">Uncharacterized protein</fullName>
    </submittedName>
</protein>
<gene>
    <name evidence="1" type="ORF">LCGC14_2607780</name>
</gene>
<name>A0A0F9AUG6_9ZZZZ</name>
<feature type="non-terminal residue" evidence="1">
    <location>
        <position position="1"/>
    </location>
</feature>
<reference evidence="1" key="1">
    <citation type="journal article" date="2015" name="Nature">
        <title>Complex archaea that bridge the gap between prokaryotes and eukaryotes.</title>
        <authorList>
            <person name="Spang A."/>
            <person name="Saw J.H."/>
            <person name="Jorgensen S.L."/>
            <person name="Zaremba-Niedzwiedzka K."/>
            <person name="Martijn J."/>
            <person name="Lind A.E."/>
            <person name="van Eijk R."/>
            <person name="Schleper C."/>
            <person name="Guy L."/>
            <person name="Ettema T.J."/>
        </authorList>
    </citation>
    <scope>NUCLEOTIDE SEQUENCE</scope>
</reference>
<sequence>ANIKITGGQPGWTFHMHAEDGRLDVEKTFNRNGNITIDGLDPDFYSVLHTAQTWGDGGAGGVSLPLQIRAGDVIDIG</sequence>